<sequence>MWLALSERKVLTEGSMKEGSGQRKRSLTMVEPLLEMGMSLKIENASCEREECESSSSSSRIAIWRRNHGCLSFLSFGEASLRLLRV</sequence>
<gene>
    <name evidence="1" type="ORF">HID58_009776</name>
</gene>
<name>A0ABQ8DTG6_BRANA</name>
<evidence type="ECO:0000313" key="1">
    <source>
        <dbReference type="EMBL" id="KAH0932659.1"/>
    </source>
</evidence>
<proteinExistence type="predicted"/>
<comment type="caution">
    <text evidence="1">The sequence shown here is derived from an EMBL/GenBank/DDBJ whole genome shotgun (WGS) entry which is preliminary data.</text>
</comment>
<reference evidence="1 2" key="1">
    <citation type="submission" date="2021-05" db="EMBL/GenBank/DDBJ databases">
        <title>Genome Assembly of Synthetic Allotetraploid Brassica napus Reveals Homoeologous Exchanges between Subgenomes.</title>
        <authorList>
            <person name="Davis J.T."/>
        </authorList>
    </citation>
    <scope>NUCLEOTIDE SEQUENCE [LARGE SCALE GENOMIC DNA]</scope>
    <source>
        <strain evidence="2">cv. Da-Ae</strain>
        <tissue evidence="1">Seedling</tissue>
    </source>
</reference>
<protein>
    <submittedName>
        <fullName evidence="1">Uncharacterized protein</fullName>
    </submittedName>
</protein>
<dbReference type="Proteomes" id="UP000824890">
    <property type="component" value="Unassembled WGS sequence"/>
</dbReference>
<dbReference type="EMBL" id="JAGKQM010000003">
    <property type="protein sequence ID" value="KAH0932659.1"/>
    <property type="molecule type" value="Genomic_DNA"/>
</dbReference>
<keyword evidence="2" id="KW-1185">Reference proteome</keyword>
<evidence type="ECO:0000313" key="2">
    <source>
        <dbReference type="Proteomes" id="UP000824890"/>
    </source>
</evidence>
<accession>A0ABQ8DTG6</accession>
<organism evidence="1 2">
    <name type="scientific">Brassica napus</name>
    <name type="common">Rape</name>
    <dbReference type="NCBI Taxonomy" id="3708"/>
    <lineage>
        <taxon>Eukaryota</taxon>
        <taxon>Viridiplantae</taxon>
        <taxon>Streptophyta</taxon>
        <taxon>Embryophyta</taxon>
        <taxon>Tracheophyta</taxon>
        <taxon>Spermatophyta</taxon>
        <taxon>Magnoliopsida</taxon>
        <taxon>eudicotyledons</taxon>
        <taxon>Gunneridae</taxon>
        <taxon>Pentapetalae</taxon>
        <taxon>rosids</taxon>
        <taxon>malvids</taxon>
        <taxon>Brassicales</taxon>
        <taxon>Brassicaceae</taxon>
        <taxon>Brassiceae</taxon>
        <taxon>Brassica</taxon>
    </lineage>
</organism>